<comment type="caution">
    <text evidence="3">The sequence shown here is derived from an EMBL/GenBank/DDBJ whole genome shotgun (WGS) entry which is preliminary data.</text>
</comment>
<keyword evidence="1" id="KW-0472">Membrane</keyword>
<keyword evidence="1" id="KW-1133">Transmembrane helix</keyword>
<evidence type="ECO:0000256" key="2">
    <source>
        <dbReference type="SAM" id="SignalP"/>
    </source>
</evidence>
<organism evidence="3 4">
    <name type="scientific">Skeletonema marinoi</name>
    <dbReference type="NCBI Taxonomy" id="267567"/>
    <lineage>
        <taxon>Eukaryota</taxon>
        <taxon>Sar</taxon>
        <taxon>Stramenopiles</taxon>
        <taxon>Ochrophyta</taxon>
        <taxon>Bacillariophyta</taxon>
        <taxon>Coscinodiscophyceae</taxon>
        <taxon>Thalassiosirophycidae</taxon>
        <taxon>Thalassiosirales</taxon>
        <taxon>Skeletonemataceae</taxon>
        <taxon>Skeletonema</taxon>
        <taxon>Skeletonema marinoi-dohrnii complex</taxon>
    </lineage>
</organism>
<dbReference type="AlphaFoldDB" id="A0AAD8XU31"/>
<keyword evidence="1" id="KW-0812">Transmembrane</keyword>
<evidence type="ECO:0000313" key="3">
    <source>
        <dbReference type="EMBL" id="KAK1733366.1"/>
    </source>
</evidence>
<protein>
    <submittedName>
        <fullName evidence="3">Uncharacterized protein</fullName>
    </submittedName>
</protein>
<name>A0AAD8XU31_9STRA</name>
<evidence type="ECO:0000256" key="1">
    <source>
        <dbReference type="SAM" id="Phobius"/>
    </source>
</evidence>
<reference evidence="3" key="1">
    <citation type="submission" date="2023-06" db="EMBL/GenBank/DDBJ databases">
        <title>Survivors Of The Sea: Transcriptome response of Skeletonema marinoi to long-term dormancy.</title>
        <authorList>
            <person name="Pinder M.I.M."/>
            <person name="Kourtchenko O."/>
            <person name="Robertson E.K."/>
            <person name="Larsson T."/>
            <person name="Maumus F."/>
            <person name="Osuna-Cruz C.M."/>
            <person name="Vancaester E."/>
            <person name="Stenow R."/>
            <person name="Vandepoele K."/>
            <person name="Ploug H."/>
            <person name="Bruchert V."/>
            <person name="Godhe A."/>
            <person name="Topel M."/>
        </authorList>
    </citation>
    <scope>NUCLEOTIDE SEQUENCE</scope>
    <source>
        <strain evidence="3">R05AC</strain>
    </source>
</reference>
<gene>
    <name evidence="3" type="ORF">QTG54_015925</name>
</gene>
<dbReference type="EMBL" id="JATAAI010000050">
    <property type="protein sequence ID" value="KAK1733366.1"/>
    <property type="molecule type" value="Genomic_DNA"/>
</dbReference>
<sequence length="550" mass="59776">MKFSISLLAASLATAEAGVWGNLRRRLSFEKVATYSPGSQVTDHCAIDRDQRAIEVELARKTNESWENAQQIYLQGGNSKSYALITLSEPLRSNVAKGTSVTGKNADGNEVAGKMYDTTSSGAVNVKVQYATTDVQDSYVQCQVGALVGEDVNMSGCFADGENTINIGGEVYTYTYTAATENKNGRTITGFSTQLEDKLKNGPGAPYADFEYFRKYYGTSDYADQWVNAAFEGGRTSFTNGNADFSQYGMEGREQIIKKGTAYMNVWMYTIREFEDALDDCKRGCINCNDDPVHAWDEGVCFYTGSLEGQDGAPSGYLLHQLADKRSLDFKTGGPDGTDVDGQPKLNYDLMDEFALGNYQLQSGNCPSARKTKERIAQLMYIPMIQGSIRYAYKVDKLQGGEKEKAEGAAFAAAVLPRVHAANSDAASKIYNNLRVGASSTNHQEVKAAFESVYSQLGLTCADIGGLWNEATNSYYPGMGPCTDASTTKVVTETNSTLAIALGTTFGVLFALALIAVLYMRSREKQGAPVFKAGELEFKTEGGEEEADFN</sequence>
<evidence type="ECO:0000313" key="4">
    <source>
        <dbReference type="Proteomes" id="UP001224775"/>
    </source>
</evidence>
<dbReference type="Proteomes" id="UP001224775">
    <property type="component" value="Unassembled WGS sequence"/>
</dbReference>
<keyword evidence="2" id="KW-0732">Signal</keyword>
<feature type="chain" id="PRO_5042222668" evidence="2">
    <location>
        <begin position="18"/>
        <end position="550"/>
    </location>
</feature>
<feature type="signal peptide" evidence="2">
    <location>
        <begin position="1"/>
        <end position="17"/>
    </location>
</feature>
<accession>A0AAD8XU31</accession>
<feature type="transmembrane region" description="Helical" evidence="1">
    <location>
        <begin position="498"/>
        <end position="519"/>
    </location>
</feature>
<proteinExistence type="predicted"/>
<keyword evidence="4" id="KW-1185">Reference proteome</keyword>